<reference evidence="1" key="1">
    <citation type="submission" date="2018-02" db="EMBL/GenBank/DDBJ databases">
        <title>Rhizophora mucronata_Transcriptome.</title>
        <authorList>
            <person name="Meera S.P."/>
            <person name="Sreeshan A."/>
            <person name="Augustine A."/>
        </authorList>
    </citation>
    <scope>NUCLEOTIDE SEQUENCE</scope>
    <source>
        <tissue evidence="1">Leaf</tissue>
    </source>
</reference>
<protein>
    <submittedName>
        <fullName evidence="1">Uncharacterized protein</fullName>
    </submittedName>
</protein>
<sequence length="76" mass="8966">MVSVCTCLKASSWQLFWHSDLQFYPHKQLLCRLLFRIANLGPERFGTGKSSNPISNPMCMGLFHAYLFLFFFRDNW</sequence>
<organism evidence="1">
    <name type="scientific">Rhizophora mucronata</name>
    <name type="common">Asiatic mangrove</name>
    <dbReference type="NCBI Taxonomy" id="61149"/>
    <lineage>
        <taxon>Eukaryota</taxon>
        <taxon>Viridiplantae</taxon>
        <taxon>Streptophyta</taxon>
        <taxon>Embryophyta</taxon>
        <taxon>Tracheophyta</taxon>
        <taxon>Spermatophyta</taxon>
        <taxon>Magnoliopsida</taxon>
        <taxon>eudicotyledons</taxon>
        <taxon>Gunneridae</taxon>
        <taxon>Pentapetalae</taxon>
        <taxon>rosids</taxon>
        <taxon>fabids</taxon>
        <taxon>Malpighiales</taxon>
        <taxon>Rhizophoraceae</taxon>
        <taxon>Rhizophora</taxon>
    </lineage>
</organism>
<name>A0A2P2KZV6_RHIMU</name>
<dbReference type="EMBL" id="GGEC01030761">
    <property type="protein sequence ID" value="MBX11245.1"/>
    <property type="molecule type" value="Transcribed_RNA"/>
</dbReference>
<accession>A0A2P2KZV6</accession>
<evidence type="ECO:0000313" key="1">
    <source>
        <dbReference type="EMBL" id="MBX11245.1"/>
    </source>
</evidence>
<proteinExistence type="predicted"/>
<dbReference type="AlphaFoldDB" id="A0A2P2KZV6"/>